<reference evidence="1 2" key="1">
    <citation type="submission" date="2018-11" db="EMBL/GenBank/DDBJ databases">
        <authorList>
            <consortium name="Pathogen Informatics"/>
        </authorList>
    </citation>
    <scope>NUCLEOTIDE SEQUENCE [LARGE SCALE GENOMIC DNA]</scope>
</reference>
<proteinExistence type="predicted"/>
<dbReference type="EMBL" id="UZAH01031313">
    <property type="protein sequence ID" value="VDP14904.1"/>
    <property type="molecule type" value="Genomic_DNA"/>
</dbReference>
<evidence type="ECO:0000313" key="2">
    <source>
        <dbReference type="Proteomes" id="UP000050761"/>
    </source>
</evidence>
<evidence type="ECO:0000313" key="1">
    <source>
        <dbReference type="EMBL" id="VDP14904.1"/>
    </source>
</evidence>
<evidence type="ECO:0000313" key="3">
    <source>
        <dbReference type="WBParaSite" id="HPBE_0001936701-mRNA-1"/>
    </source>
</evidence>
<reference evidence="3" key="2">
    <citation type="submission" date="2019-09" db="UniProtKB">
        <authorList>
            <consortium name="WormBaseParasite"/>
        </authorList>
    </citation>
    <scope>IDENTIFICATION</scope>
</reference>
<organism evidence="2 3">
    <name type="scientific">Heligmosomoides polygyrus</name>
    <name type="common">Parasitic roundworm</name>
    <dbReference type="NCBI Taxonomy" id="6339"/>
    <lineage>
        <taxon>Eukaryota</taxon>
        <taxon>Metazoa</taxon>
        <taxon>Ecdysozoa</taxon>
        <taxon>Nematoda</taxon>
        <taxon>Chromadorea</taxon>
        <taxon>Rhabditida</taxon>
        <taxon>Rhabditina</taxon>
        <taxon>Rhabditomorpha</taxon>
        <taxon>Strongyloidea</taxon>
        <taxon>Heligmosomidae</taxon>
        <taxon>Heligmosomoides</taxon>
    </lineage>
</organism>
<sequence length="120" mass="13127">MIGLGSPNLDKTVDELRAAQHPWWINLGCNDSQREHQFRHRQNLGDTLAEVGQWLCVSGELVNTAPPAALTAGTIGSSMEARGVRRKEHNILRAIMAGFPHPVSASHVIVVIPSISFYCC</sequence>
<accession>A0A3P8C7L3</accession>
<accession>A0A183GBA6</accession>
<protein>
    <submittedName>
        <fullName evidence="3">TGT domain-containing protein</fullName>
    </submittedName>
</protein>
<gene>
    <name evidence="1" type="ORF">HPBE_LOCUS19366</name>
</gene>
<dbReference type="Proteomes" id="UP000050761">
    <property type="component" value="Unassembled WGS sequence"/>
</dbReference>
<dbReference type="AlphaFoldDB" id="A0A183GBA6"/>
<keyword evidence="2" id="KW-1185">Reference proteome</keyword>
<name>A0A183GBA6_HELPZ</name>
<dbReference type="WBParaSite" id="HPBE_0001936701-mRNA-1">
    <property type="protein sequence ID" value="HPBE_0001936701-mRNA-1"/>
    <property type="gene ID" value="HPBE_0001936701"/>
</dbReference>